<dbReference type="RefSeq" id="WP_178933749.1">
    <property type="nucleotide sequence ID" value="NZ_JACBAZ010000006.1"/>
</dbReference>
<reference evidence="2 3" key="1">
    <citation type="submission" date="2020-07" db="EMBL/GenBank/DDBJ databases">
        <title>Roseicoccus Jingziensis gen. nov., sp. nov., isolated from coastal seawater.</title>
        <authorList>
            <person name="Feng X."/>
        </authorList>
    </citation>
    <scope>NUCLEOTIDE SEQUENCE [LARGE SCALE GENOMIC DNA]</scope>
    <source>
        <strain evidence="2 3">N1E253</strain>
    </source>
</reference>
<sequence>MNALKRLVLLGWVLPACVLLVSSCEDEQLVAENQKLRQELSDLEKKVDLLKINAGEDPGDQTAAIKKANEELEQAMETIKRLDEEKAELESKHAAAEKDFRDYQKKYRIE</sequence>
<keyword evidence="3" id="KW-1185">Reference proteome</keyword>
<accession>A0A851GI96</accession>
<dbReference type="EMBL" id="JACBAZ010000006">
    <property type="protein sequence ID" value="NWK56919.1"/>
    <property type="molecule type" value="Genomic_DNA"/>
</dbReference>
<feature type="coiled-coil region" evidence="1">
    <location>
        <begin position="26"/>
        <end position="106"/>
    </location>
</feature>
<organism evidence="2 3">
    <name type="scientific">Oceaniferula marina</name>
    <dbReference type="NCBI Taxonomy" id="2748318"/>
    <lineage>
        <taxon>Bacteria</taxon>
        <taxon>Pseudomonadati</taxon>
        <taxon>Verrucomicrobiota</taxon>
        <taxon>Verrucomicrobiia</taxon>
        <taxon>Verrucomicrobiales</taxon>
        <taxon>Verrucomicrobiaceae</taxon>
        <taxon>Oceaniferula</taxon>
    </lineage>
</organism>
<keyword evidence="1" id="KW-0175">Coiled coil</keyword>
<evidence type="ECO:0000313" key="3">
    <source>
        <dbReference type="Proteomes" id="UP000557872"/>
    </source>
</evidence>
<evidence type="ECO:0000256" key="1">
    <source>
        <dbReference type="SAM" id="Coils"/>
    </source>
</evidence>
<protein>
    <submittedName>
        <fullName evidence="2">Uncharacterized protein</fullName>
    </submittedName>
</protein>
<comment type="caution">
    <text evidence="2">The sequence shown here is derived from an EMBL/GenBank/DDBJ whole genome shotgun (WGS) entry which is preliminary data.</text>
</comment>
<dbReference type="PROSITE" id="PS51257">
    <property type="entry name" value="PROKAR_LIPOPROTEIN"/>
    <property type="match status" value="1"/>
</dbReference>
<gene>
    <name evidence="2" type="ORF">HW115_14945</name>
</gene>
<proteinExistence type="predicted"/>
<evidence type="ECO:0000313" key="2">
    <source>
        <dbReference type="EMBL" id="NWK56919.1"/>
    </source>
</evidence>
<name>A0A851GI96_9BACT</name>
<dbReference type="Proteomes" id="UP000557872">
    <property type="component" value="Unassembled WGS sequence"/>
</dbReference>
<dbReference type="AlphaFoldDB" id="A0A851GI96"/>